<name>A0A0K2TLP6_LEPSM</name>
<feature type="non-terminal residue" evidence="1">
    <location>
        <position position="1"/>
    </location>
</feature>
<dbReference type="AlphaFoldDB" id="A0A0K2TLP6"/>
<evidence type="ECO:0000313" key="1">
    <source>
        <dbReference type="EMBL" id="CDW26577.1"/>
    </source>
</evidence>
<proteinExistence type="predicted"/>
<sequence>GIRGQGCHVLHNLFEEIKKIVCELNQKDALAIENCLQVREDPALGSNLSFIKANLLFLPQTATNLETEGILIYNSLNILS</sequence>
<accession>A0A0K2TLP6</accession>
<reference evidence="1" key="1">
    <citation type="submission" date="2014-05" db="EMBL/GenBank/DDBJ databases">
        <authorList>
            <person name="Chronopoulou M."/>
        </authorList>
    </citation>
    <scope>NUCLEOTIDE SEQUENCE</scope>
    <source>
        <tissue evidence="1">Whole organism</tissue>
    </source>
</reference>
<dbReference type="EMBL" id="HACA01009216">
    <property type="protein sequence ID" value="CDW26577.1"/>
    <property type="molecule type" value="Transcribed_RNA"/>
</dbReference>
<protein>
    <submittedName>
        <fullName evidence="1">Uncharacterized protein</fullName>
    </submittedName>
</protein>
<organism evidence="1">
    <name type="scientific">Lepeophtheirus salmonis</name>
    <name type="common">Salmon louse</name>
    <name type="synonym">Caligus salmonis</name>
    <dbReference type="NCBI Taxonomy" id="72036"/>
    <lineage>
        <taxon>Eukaryota</taxon>
        <taxon>Metazoa</taxon>
        <taxon>Ecdysozoa</taxon>
        <taxon>Arthropoda</taxon>
        <taxon>Crustacea</taxon>
        <taxon>Multicrustacea</taxon>
        <taxon>Hexanauplia</taxon>
        <taxon>Copepoda</taxon>
        <taxon>Siphonostomatoida</taxon>
        <taxon>Caligidae</taxon>
        <taxon>Lepeophtheirus</taxon>
    </lineage>
</organism>